<name>A0AAD5GPU8_AMBAR</name>
<gene>
    <name evidence="1" type="ORF">M8C21_013047</name>
</gene>
<protein>
    <submittedName>
        <fullName evidence="1">Uncharacterized protein</fullName>
    </submittedName>
</protein>
<proteinExistence type="predicted"/>
<dbReference type="EMBL" id="JAMZMK010006093">
    <property type="protein sequence ID" value="KAI7750745.1"/>
    <property type="molecule type" value="Genomic_DNA"/>
</dbReference>
<feature type="non-terminal residue" evidence="1">
    <location>
        <position position="1"/>
    </location>
</feature>
<accession>A0AAD5GPU8</accession>
<keyword evidence="2" id="KW-1185">Reference proteome</keyword>
<dbReference type="Proteomes" id="UP001206925">
    <property type="component" value="Unassembled WGS sequence"/>
</dbReference>
<dbReference type="AlphaFoldDB" id="A0AAD5GPU8"/>
<evidence type="ECO:0000313" key="1">
    <source>
        <dbReference type="EMBL" id="KAI7750745.1"/>
    </source>
</evidence>
<comment type="caution">
    <text evidence="1">The sequence shown here is derived from an EMBL/GenBank/DDBJ whole genome shotgun (WGS) entry which is preliminary data.</text>
</comment>
<sequence length="64" mass="7440">MGNKFDQKKKYEQQMKLREKYGVIAIDLKCSSEADEFDSRATWHCKTVTSAALVYLMAKQGQQY</sequence>
<evidence type="ECO:0000313" key="2">
    <source>
        <dbReference type="Proteomes" id="UP001206925"/>
    </source>
</evidence>
<organism evidence="1 2">
    <name type="scientific">Ambrosia artemisiifolia</name>
    <name type="common">Common ragweed</name>
    <dbReference type="NCBI Taxonomy" id="4212"/>
    <lineage>
        <taxon>Eukaryota</taxon>
        <taxon>Viridiplantae</taxon>
        <taxon>Streptophyta</taxon>
        <taxon>Embryophyta</taxon>
        <taxon>Tracheophyta</taxon>
        <taxon>Spermatophyta</taxon>
        <taxon>Magnoliopsida</taxon>
        <taxon>eudicotyledons</taxon>
        <taxon>Gunneridae</taxon>
        <taxon>Pentapetalae</taxon>
        <taxon>asterids</taxon>
        <taxon>campanulids</taxon>
        <taxon>Asterales</taxon>
        <taxon>Asteraceae</taxon>
        <taxon>Asteroideae</taxon>
        <taxon>Heliantheae alliance</taxon>
        <taxon>Heliantheae</taxon>
        <taxon>Ambrosia</taxon>
    </lineage>
</organism>
<reference evidence="1" key="1">
    <citation type="submission" date="2022-06" db="EMBL/GenBank/DDBJ databases">
        <title>Uncovering the hologenomic basis of an extraordinary plant invasion.</title>
        <authorList>
            <person name="Bieker V.C."/>
            <person name="Martin M.D."/>
            <person name="Gilbert T."/>
            <person name="Hodgins K."/>
            <person name="Battlay P."/>
            <person name="Petersen B."/>
            <person name="Wilson J."/>
        </authorList>
    </citation>
    <scope>NUCLEOTIDE SEQUENCE</scope>
    <source>
        <strain evidence="1">AA19_3_7</strain>
        <tissue evidence="1">Leaf</tissue>
    </source>
</reference>